<dbReference type="STRING" id="642492.Clole_3769"/>
<evidence type="ECO:0008006" key="3">
    <source>
        <dbReference type="Google" id="ProtNLM"/>
    </source>
</evidence>
<dbReference type="AlphaFoldDB" id="F2JHV7"/>
<dbReference type="eggNOG" id="ENOG5030HRW">
    <property type="taxonomic scope" value="Bacteria"/>
</dbReference>
<gene>
    <name evidence="1" type="ordered locus">Clole_3769</name>
</gene>
<keyword evidence="2" id="KW-1185">Reference proteome</keyword>
<proteinExistence type="predicted"/>
<dbReference type="SUPFAM" id="SSF52540">
    <property type="entry name" value="P-loop containing nucleoside triphosphate hydrolases"/>
    <property type="match status" value="1"/>
</dbReference>
<reference evidence="1 2" key="1">
    <citation type="journal article" date="2011" name="J. Bacteriol.">
        <title>Complete genome sequence of the cellulose-degrading bacterium Cellulosilyticum lentocellum.</title>
        <authorList>
            <consortium name="US DOE Joint Genome Institute"/>
            <person name="Miller D.A."/>
            <person name="Suen G."/>
            <person name="Bruce D."/>
            <person name="Copeland A."/>
            <person name="Cheng J.F."/>
            <person name="Detter C."/>
            <person name="Goodwin L.A."/>
            <person name="Han C.S."/>
            <person name="Hauser L.J."/>
            <person name="Land M.L."/>
            <person name="Lapidus A."/>
            <person name="Lucas S."/>
            <person name="Meincke L."/>
            <person name="Pitluck S."/>
            <person name="Tapia R."/>
            <person name="Teshima H."/>
            <person name="Woyke T."/>
            <person name="Fox B.G."/>
            <person name="Angert E.R."/>
            <person name="Currie C.R."/>
        </authorList>
    </citation>
    <scope>NUCLEOTIDE SEQUENCE [LARGE SCALE GENOMIC DNA]</scope>
    <source>
        <strain evidence="2">ATCC 49066 / DSM 5427 / NCIMB 11756 / RHM5</strain>
    </source>
</reference>
<accession>F2JHV7</accession>
<dbReference type="HOGENOM" id="CLU_614949_0_0_9"/>
<evidence type="ECO:0000313" key="1">
    <source>
        <dbReference type="EMBL" id="ADZ85449.1"/>
    </source>
</evidence>
<dbReference type="InterPro" id="IPR027417">
    <property type="entry name" value="P-loop_NTPase"/>
</dbReference>
<sequence>MEILLVAGSINNKLYSNIAYKKNIINKQPIYISELIELLKKESVRFNTVLIVDEGIDETLENLQKILIETKKIDKEKEIVMMTSNLEYKHKFDGTKVFYNQDIRLFEDEYNQILKSIVEDEAPRSTKEEAVKENKLVQQVEEEPKKEKGSFIGRFSGVFRAKKEAEEESDDKRFKHIRKGISRVIGVTGHRGVGITSTVVNIGYEASKRNLSTIIIDLDIYNRTTNLYFSEFMRQAERDEHLAASLLKCLAKPQDYQSNACQVASKLWLTGLTYNFEDKHLMNQFFNTSKLMNLLTVLRQHFNVILLDLPFEVLKDFEEVIPNIDAFALCANNNQYSIITTLRNMGNCLSSENIGYVNAKSKLVITRYNDRAQYEDEFFTPDKVSEIFASDLCEELSIKMPIAGFVRQEEDFDMQIERDIPIVETNKAFKEYYSNVLLRIMEGAN</sequence>
<dbReference type="KEGG" id="cle:Clole_3769"/>
<dbReference type="Proteomes" id="UP000008467">
    <property type="component" value="Chromosome"/>
</dbReference>
<dbReference type="EMBL" id="CP002582">
    <property type="protein sequence ID" value="ADZ85449.1"/>
    <property type="molecule type" value="Genomic_DNA"/>
</dbReference>
<dbReference type="RefSeq" id="WP_013658723.1">
    <property type="nucleotide sequence ID" value="NC_015275.1"/>
</dbReference>
<evidence type="ECO:0000313" key="2">
    <source>
        <dbReference type="Proteomes" id="UP000008467"/>
    </source>
</evidence>
<dbReference type="Gene3D" id="3.40.50.300">
    <property type="entry name" value="P-loop containing nucleotide triphosphate hydrolases"/>
    <property type="match status" value="1"/>
</dbReference>
<protein>
    <recommendedName>
        <fullName evidence="3">AAA domain-containing protein</fullName>
    </recommendedName>
</protein>
<organism evidence="1 2">
    <name type="scientific">Cellulosilyticum lentocellum (strain ATCC 49066 / DSM 5427 / NCIMB 11756 / RHM5)</name>
    <name type="common">Clostridium lentocellum</name>
    <dbReference type="NCBI Taxonomy" id="642492"/>
    <lineage>
        <taxon>Bacteria</taxon>
        <taxon>Bacillati</taxon>
        <taxon>Bacillota</taxon>
        <taxon>Clostridia</taxon>
        <taxon>Lachnospirales</taxon>
        <taxon>Cellulosilyticaceae</taxon>
        <taxon>Cellulosilyticum</taxon>
    </lineage>
</organism>
<name>F2JHV7_CELLD</name>